<dbReference type="InterPro" id="IPR002999">
    <property type="entry name" value="Tudor"/>
</dbReference>
<dbReference type="AlphaFoldDB" id="A0A0K0CZ64"/>
<reference evidence="3" key="1">
    <citation type="submission" date="2012-09" db="EMBL/GenBank/DDBJ databases">
        <authorList>
            <person name="Martin A.A."/>
        </authorList>
    </citation>
    <scope>NUCLEOTIDE SEQUENCE</scope>
</reference>
<feature type="region of interest" description="Disordered" evidence="1">
    <location>
        <begin position="47"/>
        <end position="67"/>
    </location>
</feature>
<feature type="domain" description="Tudor" evidence="2">
    <location>
        <begin position="114"/>
        <end position="233"/>
    </location>
</feature>
<evidence type="ECO:0000313" key="4">
    <source>
        <dbReference type="WBParaSite" id="ACAC_0000299401-mRNA-1"/>
    </source>
</evidence>
<proteinExistence type="predicted"/>
<accession>A0A0K0CZ64</accession>
<dbReference type="SUPFAM" id="SSF63748">
    <property type="entry name" value="Tudor/PWWP/MBT"/>
    <property type="match status" value="1"/>
</dbReference>
<dbReference type="Pfam" id="PF00567">
    <property type="entry name" value="TUDOR"/>
    <property type="match status" value="1"/>
</dbReference>
<evidence type="ECO:0000256" key="1">
    <source>
        <dbReference type="SAM" id="MobiDB-lite"/>
    </source>
</evidence>
<sequence>MEPATEALDNPIGRLCSEYNGIGCEDVLSTRFERVNVNCIPMKLSDSCTSVDSSSNNRSPTEKSSDDMLSLMEFESEEKSDAFEQLFDSEIEKEIFMVIGKIATEFPPPKLFKKGEKFLAKVLSAVSPLEFYVIRDAHIRILRELERIISYFSEKLCGQPLLDSQCHRDHACLVRFDDILARAKIGHSGTDELQVYLIDYGRSMFISRSECFAIPTFIAKFASPLAHYCTLNGFKTLNMVGVYCIRISDITNYCGFLLYESQFSDVDSRALDHATVIAFHEKILSVGEITLKSFGESRRTHGELVELVD</sequence>
<dbReference type="Gene3D" id="2.30.30.140">
    <property type="match status" value="1"/>
</dbReference>
<evidence type="ECO:0000313" key="3">
    <source>
        <dbReference type="Proteomes" id="UP000035642"/>
    </source>
</evidence>
<keyword evidence="3" id="KW-1185">Reference proteome</keyword>
<name>A0A0K0CZ64_ANGCA</name>
<dbReference type="WBParaSite" id="ACAC_0000299401-mRNA-1">
    <property type="protein sequence ID" value="ACAC_0000299401-mRNA-1"/>
    <property type="gene ID" value="ACAC_0000299401"/>
</dbReference>
<evidence type="ECO:0000259" key="2">
    <source>
        <dbReference type="Pfam" id="PF00567"/>
    </source>
</evidence>
<feature type="compositionally biased region" description="Low complexity" evidence="1">
    <location>
        <begin position="47"/>
        <end position="59"/>
    </location>
</feature>
<protein>
    <submittedName>
        <fullName evidence="4">Tudor domain-containing protein</fullName>
    </submittedName>
</protein>
<dbReference type="Proteomes" id="UP000035642">
    <property type="component" value="Unassembled WGS sequence"/>
</dbReference>
<organism evidence="3 4">
    <name type="scientific">Angiostrongylus cantonensis</name>
    <name type="common">Rat lungworm</name>
    <dbReference type="NCBI Taxonomy" id="6313"/>
    <lineage>
        <taxon>Eukaryota</taxon>
        <taxon>Metazoa</taxon>
        <taxon>Ecdysozoa</taxon>
        <taxon>Nematoda</taxon>
        <taxon>Chromadorea</taxon>
        <taxon>Rhabditida</taxon>
        <taxon>Rhabditina</taxon>
        <taxon>Rhabditomorpha</taxon>
        <taxon>Strongyloidea</taxon>
        <taxon>Metastrongylidae</taxon>
        <taxon>Angiostrongylus</taxon>
    </lineage>
</organism>
<reference evidence="4" key="2">
    <citation type="submission" date="2017-02" db="UniProtKB">
        <authorList>
            <consortium name="WormBaseParasite"/>
        </authorList>
    </citation>
    <scope>IDENTIFICATION</scope>
</reference>